<dbReference type="PROSITE" id="PS01359">
    <property type="entry name" value="ZF_PHD_1"/>
    <property type="match status" value="1"/>
</dbReference>
<dbReference type="SMART" id="SM00249">
    <property type="entry name" value="PHD"/>
    <property type="match status" value="3"/>
</dbReference>
<dbReference type="InterPro" id="IPR011011">
    <property type="entry name" value="Znf_FYVE_PHD"/>
</dbReference>
<evidence type="ECO:0000256" key="7">
    <source>
        <dbReference type="ARBA" id="ARBA00022771"/>
    </source>
</evidence>
<dbReference type="GO" id="GO:0006355">
    <property type="term" value="P:regulation of DNA-templated transcription"/>
    <property type="evidence" value="ECO:0007669"/>
    <property type="project" value="TreeGrafter"/>
</dbReference>
<organism evidence="21 22">
    <name type="scientific">Mesorhabditis belari</name>
    <dbReference type="NCBI Taxonomy" id="2138241"/>
    <lineage>
        <taxon>Eukaryota</taxon>
        <taxon>Metazoa</taxon>
        <taxon>Ecdysozoa</taxon>
        <taxon>Nematoda</taxon>
        <taxon>Chromadorea</taxon>
        <taxon>Rhabditida</taxon>
        <taxon>Rhabditina</taxon>
        <taxon>Rhabditomorpha</taxon>
        <taxon>Rhabditoidea</taxon>
        <taxon>Rhabditidae</taxon>
        <taxon>Mesorhabditinae</taxon>
        <taxon>Mesorhabditis</taxon>
    </lineage>
</organism>
<dbReference type="Pfam" id="PF02373">
    <property type="entry name" value="JmjC"/>
    <property type="match status" value="1"/>
</dbReference>
<comment type="cofactor">
    <cofactor evidence="1">
        <name>Fe(2+)</name>
        <dbReference type="ChEBI" id="CHEBI:29033"/>
    </cofactor>
</comment>
<keyword evidence="12" id="KW-0408">Iron</keyword>
<dbReference type="Pfam" id="PF01388">
    <property type="entry name" value="ARID"/>
    <property type="match status" value="1"/>
</dbReference>
<dbReference type="InterPro" id="IPR001965">
    <property type="entry name" value="Znf_PHD"/>
</dbReference>
<evidence type="ECO:0000259" key="18">
    <source>
        <dbReference type="PROSITE" id="PS51011"/>
    </source>
</evidence>
<keyword evidence="7 15" id="KW-0863">Zinc-finger</keyword>
<evidence type="ECO:0000256" key="14">
    <source>
        <dbReference type="ARBA" id="ARBA00048734"/>
    </source>
</evidence>
<keyword evidence="10" id="KW-0223">Dioxygenase</keyword>
<evidence type="ECO:0000256" key="3">
    <source>
        <dbReference type="ARBA" id="ARBA00006801"/>
    </source>
</evidence>
<dbReference type="SUPFAM" id="SSF57903">
    <property type="entry name" value="FYVE/PHD zinc finger"/>
    <property type="match status" value="3"/>
</dbReference>
<dbReference type="Pfam" id="PF00628">
    <property type="entry name" value="PHD"/>
    <property type="match status" value="1"/>
</dbReference>
<comment type="similarity">
    <text evidence="3">Belongs to the JARID1 histone demethylase family.</text>
</comment>
<evidence type="ECO:0000259" key="17">
    <source>
        <dbReference type="PROSITE" id="PS50016"/>
    </source>
</evidence>
<dbReference type="SMART" id="SM01014">
    <property type="entry name" value="ARID"/>
    <property type="match status" value="1"/>
</dbReference>
<dbReference type="GO" id="GO:0005634">
    <property type="term" value="C:nucleus"/>
    <property type="evidence" value="ECO:0007669"/>
    <property type="project" value="UniProtKB-SubCell"/>
</dbReference>
<dbReference type="Pfam" id="PF02375">
    <property type="entry name" value="JmjN"/>
    <property type="match status" value="1"/>
</dbReference>
<dbReference type="Gene3D" id="1.10.150.60">
    <property type="entry name" value="ARID DNA-binding domain"/>
    <property type="match status" value="1"/>
</dbReference>
<keyword evidence="21" id="KW-1185">Reference proteome</keyword>
<dbReference type="InterPro" id="IPR003349">
    <property type="entry name" value="JmjN"/>
</dbReference>
<dbReference type="PANTHER" id="PTHR10694:SF33">
    <property type="entry name" value="LYSINE-SPECIFIC DEMETHYLASE 5"/>
    <property type="match status" value="1"/>
</dbReference>
<evidence type="ECO:0000256" key="10">
    <source>
        <dbReference type="ARBA" id="ARBA00022964"/>
    </source>
</evidence>
<dbReference type="SUPFAM" id="SSF51197">
    <property type="entry name" value="Clavaminate synthase-like"/>
    <property type="match status" value="1"/>
</dbReference>
<keyword evidence="8" id="KW-0862">Zinc</keyword>
<dbReference type="InterPro" id="IPR013637">
    <property type="entry name" value="Lys_sp_deMease-like_dom"/>
</dbReference>
<feature type="domain" description="JmjC" evidence="20">
    <location>
        <begin position="379"/>
        <end position="545"/>
    </location>
</feature>
<evidence type="ECO:0000313" key="22">
    <source>
        <dbReference type="WBParaSite" id="MBELARI_LOCUS6305"/>
    </source>
</evidence>
<dbReference type="InterPro" id="IPR019787">
    <property type="entry name" value="Znf_PHD-finger"/>
</dbReference>
<feature type="region of interest" description="Disordered" evidence="16">
    <location>
        <begin position="1281"/>
        <end position="1312"/>
    </location>
</feature>
<keyword evidence="13" id="KW-0539">Nucleus</keyword>
<dbReference type="PANTHER" id="PTHR10694">
    <property type="entry name" value="LYSINE-SPECIFIC DEMETHYLASE"/>
    <property type="match status" value="1"/>
</dbReference>
<dbReference type="Pfam" id="PF02928">
    <property type="entry name" value="zf-C5HC2"/>
    <property type="match status" value="1"/>
</dbReference>
<dbReference type="Pfam" id="PF21323">
    <property type="entry name" value="KDM5_C-hel"/>
    <property type="match status" value="1"/>
</dbReference>
<evidence type="ECO:0000256" key="16">
    <source>
        <dbReference type="SAM" id="MobiDB-lite"/>
    </source>
</evidence>
<accession>A0AAF3FI45</accession>
<keyword evidence="6" id="KW-0677">Repeat</keyword>
<protein>
    <recommendedName>
        <fullName evidence="4">[histone H3]-trimethyl-L-lysine(4) demethylase</fullName>
        <ecNumber evidence="4">1.14.11.67</ecNumber>
    </recommendedName>
</protein>
<dbReference type="PROSITE" id="PS51184">
    <property type="entry name" value="JMJC"/>
    <property type="match status" value="1"/>
</dbReference>
<name>A0AAF3FI45_9BILA</name>
<dbReference type="SUPFAM" id="SSF46774">
    <property type="entry name" value="ARID-like"/>
    <property type="match status" value="1"/>
</dbReference>
<dbReference type="InterPro" id="IPR001606">
    <property type="entry name" value="ARID_dom"/>
</dbReference>
<evidence type="ECO:0000256" key="1">
    <source>
        <dbReference type="ARBA" id="ARBA00001954"/>
    </source>
</evidence>
<sequence>MDRYKKFYEDFKRPQFAPIYRPTVDEFADPIAYVAKIKPEAEKYGVVKIVPPKNFLPPFAIDGAKFEFTPRVQKLNEIEASVRERVSFYDKFLNYWKFQGIDVRSPVVDNKYLDLYRLQEIVASLGGADDVTKNKQWQTVAKRLNIKTIQGGSKVKEHFFKLIHPYLSKIEESSIKRENESDGEEYEYCDGENAQQGMSMQSGKRRRAAGRMMAGGSIIKNIEKKKKMHDPMESVYCTKCGKGDNENKLLLCETCDCSLHTFCCEPPLSNVPKNEWHCAECSADKVAVLNSNFGFYDANTKYNLISFADFANKFKKDYFRKPLEDVSLDEVEKEFWKNTWSDKIVSVKYGADLRVDRVGSGFPRRCDNLGGVDHREKQHYAAHAWNLNNLPVLDDSVLSHIGSDIPGMMIPWVYVGMCFSTFCWHTEDHWTYSINYNHKGDRKVWYGISGADAEKFEKAVQSISPGLFSNQRDLLHHMTVAVNPQLLASKGVSVWTVHQGAGEFVITFPRAYHAGFNEGFNVAEAVNFAPIDWLRVGRQAVGAYADVRRTCVFSHEELVISMVSAAERLSISMSVAAYEELHAICDREIKRRQLVASLGVRESVKEEFEKISDELRECKYCHTTIFMSALTCPHGRLVCLDHANKLCPTCPYKKMTLKYRYELIELAPFLKKLQDRHSTYTAWRQQVTTLFEDSSKKPTLIRINELIEQGRKARFPCGETHNKLINTQKTCLEMLERVRGILSGKVRTRTTTRMQRADNRPTLDEVNDLIGKINGLSVDLRKSSQELENLVARVCDWSEKAEVICERAEESEEEDILDELRELFEIGEKFDIKLNILDRMERCVRLCEWRRRALKVLKWEAKDKMEEAEDFISKGRWNSASIITLIDQAKSVYSHRFETPDGIHVRLHAKMKRALVHTNSCEDWQLRGCVGGVQRLQALWDEVRQSDWLDEKGLNSMREEVVRCRELAPRLSPNQEISLQEAEQLLIEANKSLTLKNSPEVHRLRESRDSLISFTQRLSRLFHRTTSYFTLYDILVGREDLAPLLEGQPCPLTKREENRAAAQEWDQLDCFEDCASVSAHCSQLAEKQYELMQALRIHNERRSIKDSCFCGIERERETPVISCLLCYARFHSSCVEWDPFLEQFPPGSFLCVRCLRSRRPFKEDVVSAISQTPISKTFELTLVAEALKQFTVRSRAVIEVLTDLALAGSTPSEELKERLDVVLVGALGCEIVDSDLIPKISLLLQKVYREKMTTQVEEWEKIRTRPVNGNDSISNLFAPATKRKRASKRSLGLGLSSGKKKKGERPSNMFHDDDEKCEADKCLRPSSDHLLWVQCEAGCSRWYHYVCVGLTKLKATKIGTYACYRCNSAIEC</sequence>
<evidence type="ECO:0000256" key="9">
    <source>
        <dbReference type="ARBA" id="ARBA00022853"/>
    </source>
</evidence>
<feature type="domain" description="PHD-type" evidence="17">
    <location>
        <begin position="234"/>
        <end position="284"/>
    </location>
</feature>
<dbReference type="PROSITE" id="PS51011">
    <property type="entry name" value="ARID"/>
    <property type="match status" value="1"/>
</dbReference>
<feature type="domain" description="ARID" evidence="18">
    <location>
        <begin position="82"/>
        <end position="171"/>
    </location>
</feature>
<dbReference type="InterPro" id="IPR048615">
    <property type="entry name" value="KDM5_C-hel"/>
</dbReference>
<comment type="subcellular location">
    <subcellularLocation>
        <location evidence="2">Nucleus</location>
    </subcellularLocation>
</comment>
<evidence type="ECO:0000256" key="6">
    <source>
        <dbReference type="ARBA" id="ARBA00022737"/>
    </source>
</evidence>
<dbReference type="InterPro" id="IPR019786">
    <property type="entry name" value="Zinc_finger_PHD-type_CS"/>
</dbReference>
<keyword evidence="5" id="KW-0479">Metal-binding</keyword>
<evidence type="ECO:0000259" key="20">
    <source>
        <dbReference type="PROSITE" id="PS51184"/>
    </source>
</evidence>
<dbReference type="InterPro" id="IPR004198">
    <property type="entry name" value="Znf_C5HC2"/>
</dbReference>
<dbReference type="GO" id="GO:0003677">
    <property type="term" value="F:DNA binding"/>
    <property type="evidence" value="ECO:0007669"/>
    <property type="project" value="InterPro"/>
</dbReference>
<feature type="domain" description="JmjN" evidence="19">
    <location>
        <begin position="17"/>
        <end position="58"/>
    </location>
</feature>
<evidence type="ECO:0000259" key="19">
    <source>
        <dbReference type="PROSITE" id="PS51183"/>
    </source>
</evidence>
<evidence type="ECO:0000256" key="15">
    <source>
        <dbReference type="PROSITE-ProRule" id="PRU00146"/>
    </source>
</evidence>
<dbReference type="SMART" id="SM00545">
    <property type="entry name" value="JmjN"/>
    <property type="match status" value="1"/>
</dbReference>
<dbReference type="FunFam" id="1.10.150.60:FF:000016">
    <property type="entry name" value="Putative Lysine-specific demethylase 5B"/>
    <property type="match status" value="1"/>
</dbReference>
<dbReference type="SMART" id="SM00558">
    <property type="entry name" value="JmjC"/>
    <property type="match status" value="1"/>
</dbReference>
<dbReference type="EC" id="1.14.11.67" evidence="4"/>
<keyword evidence="11" id="KW-0560">Oxidoreductase</keyword>
<evidence type="ECO:0000256" key="2">
    <source>
        <dbReference type="ARBA" id="ARBA00004123"/>
    </source>
</evidence>
<dbReference type="Proteomes" id="UP000887575">
    <property type="component" value="Unassembled WGS sequence"/>
</dbReference>
<evidence type="ECO:0000256" key="11">
    <source>
        <dbReference type="ARBA" id="ARBA00023002"/>
    </source>
</evidence>
<dbReference type="Gene3D" id="2.60.120.650">
    <property type="entry name" value="Cupin"/>
    <property type="match status" value="1"/>
</dbReference>
<reference evidence="22" key="1">
    <citation type="submission" date="2024-02" db="UniProtKB">
        <authorList>
            <consortium name="WormBaseParasite"/>
        </authorList>
    </citation>
    <scope>IDENTIFICATION</scope>
</reference>
<evidence type="ECO:0000256" key="13">
    <source>
        <dbReference type="ARBA" id="ARBA00023242"/>
    </source>
</evidence>
<dbReference type="GO" id="GO:0000785">
    <property type="term" value="C:chromatin"/>
    <property type="evidence" value="ECO:0007669"/>
    <property type="project" value="TreeGrafter"/>
</dbReference>
<dbReference type="PROSITE" id="PS50016">
    <property type="entry name" value="ZF_PHD_2"/>
    <property type="match status" value="1"/>
</dbReference>
<dbReference type="Pfam" id="PF08429">
    <property type="entry name" value="PLU-1"/>
    <property type="match status" value="1"/>
</dbReference>
<comment type="catalytic activity">
    <reaction evidence="14">
        <text>N(6),N(6),N(6)-trimethyl-L-lysyl(4)-[histone H3] + 3 2-oxoglutarate + 3 O2 = L-lysyl(4)-[histone H3] + 3 formaldehyde + 3 succinate + 3 CO2</text>
        <dbReference type="Rhea" id="RHEA:60208"/>
        <dbReference type="Rhea" id="RHEA-COMP:15537"/>
        <dbReference type="Rhea" id="RHEA-COMP:15547"/>
        <dbReference type="ChEBI" id="CHEBI:15379"/>
        <dbReference type="ChEBI" id="CHEBI:16526"/>
        <dbReference type="ChEBI" id="CHEBI:16810"/>
        <dbReference type="ChEBI" id="CHEBI:16842"/>
        <dbReference type="ChEBI" id="CHEBI:29969"/>
        <dbReference type="ChEBI" id="CHEBI:30031"/>
        <dbReference type="ChEBI" id="CHEBI:61961"/>
        <dbReference type="EC" id="1.14.11.67"/>
    </reaction>
</comment>
<dbReference type="WBParaSite" id="MBELARI_LOCUS6305">
    <property type="protein sequence ID" value="MBELARI_LOCUS6305"/>
    <property type="gene ID" value="MBELARI_LOCUS6305"/>
</dbReference>
<dbReference type="GO" id="GO:0008270">
    <property type="term" value="F:zinc ion binding"/>
    <property type="evidence" value="ECO:0007669"/>
    <property type="project" value="UniProtKB-KW"/>
</dbReference>
<dbReference type="SMART" id="SM00501">
    <property type="entry name" value="BRIGHT"/>
    <property type="match status" value="1"/>
</dbReference>
<evidence type="ECO:0000256" key="4">
    <source>
        <dbReference type="ARBA" id="ARBA00012902"/>
    </source>
</evidence>
<evidence type="ECO:0000256" key="5">
    <source>
        <dbReference type="ARBA" id="ARBA00022723"/>
    </source>
</evidence>
<dbReference type="InterPro" id="IPR013083">
    <property type="entry name" value="Znf_RING/FYVE/PHD"/>
</dbReference>
<proteinExistence type="inferred from homology"/>
<dbReference type="Gene3D" id="3.30.40.10">
    <property type="entry name" value="Zinc/RING finger domain, C3HC4 (zinc finger)"/>
    <property type="match status" value="3"/>
</dbReference>
<evidence type="ECO:0000256" key="12">
    <source>
        <dbReference type="ARBA" id="ARBA00023004"/>
    </source>
</evidence>
<keyword evidence="9" id="KW-0156">Chromatin regulator</keyword>
<dbReference type="GO" id="GO:0034647">
    <property type="term" value="F:histone H3K4me/H3K4me2/H3K4me3 demethylase activity"/>
    <property type="evidence" value="ECO:0007669"/>
    <property type="project" value="UniProtKB-EC"/>
</dbReference>
<evidence type="ECO:0000313" key="21">
    <source>
        <dbReference type="Proteomes" id="UP000887575"/>
    </source>
</evidence>
<dbReference type="PROSITE" id="PS51183">
    <property type="entry name" value="JMJN"/>
    <property type="match status" value="1"/>
</dbReference>
<evidence type="ECO:0000256" key="8">
    <source>
        <dbReference type="ARBA" id="ARBA00022833"/>
    </source>
</evidence>
<dbReference type="InterPro" id="IPR003347">
    <property type="entry name" value="JmjC_dom"/>
</dbReference>
<dbReference type="InterPro" id="IPR036431">
    <property type="entry name" value="ARID_dom_sf"/>
</dbReference>